<feature type="domain" description="Bacterial spore germination immunoglobulin-like" evidence="3">
    <location>
        <begin position="110"/>
        <end position="192"/>
    </location>
</feature>
<evidence type="ECO:0000313" key="5">
    <source>
        <dbReference type="Proteomes" id="UP001500556"/>
    </source>
</evidence>
<dbReference type="InterPro" id="IPR019606">
    <property type="entry name" value="GerMN"/>
</dbReference>
<evidence type="ECO:0000313" key="4">
    <source>
        <dbReference type="EMBL" id="GAA4719880.1"/>
    </source>
</evidence>
<comment type="caution">
    <text evidence="4">The sequence shown here is derived from an EMBL/GenBank/DDBJ whole genome shotgun (WGS) entry which is preliminary data.</text>
</comment>
<evidence type="ECO:0000259" key="2">
    <source>
        <dbReference type="Pfam" id="PF10646"/>
    </source>
</evidence>
<gene>
    <name evidence="4" type="ORF">GCM10025782_16640</name>
</gene>
<feature type="region of interest" description="Disordered" evidence="1">
    <location>
        <begin position="183"/>
        <end position="206"/>
    </location>
</feature>
<evidence type="ECO:0000259" key="3">
    <source>
        <dbReference type="Pfam" id="PF10648"/>
    </source>
</evidence>
<sequence>MSAMTRLSPLDPDYSTPWRPATRVRVSQRGSAVTVDLSADAFANTNLGSELAATAIQQLVYTASAAAYQRGTPATTVTITKDGKAADVWGVVRIGTPVRRAPLLDVQARAWVTSPQYGEVRKAGVVRFTGYGTSFEATFAWAVRTKAGVLVAHGSAMGGTGTGGFGALSFTARLGPGTYTVTLSTDDPSGGAGAGPATDDKTFTVR</sequence>
<dbReference type="EMBL" id="BAABLO010000004">
    <property type="protein sequence ID" value="GAA4719880.1"/>
    <property type="molecule type" value="Genomic_DNA"/>
</dbReference>
<feature type="domain" description="GerMN" evidence="2">
    <location>
        <begin position="10"/>
        <end position="85"/>
    </location>
</feature>
<reference evidence="5" key="1">
    <citation type="journal article" date="2019" name="Int. J. Syst. Evol. Microbiol.">
        <title>The Global Catalogue of Microorganisms (GCM) 10K type strain sequencing project: providing services to taxonomists for standard genome sequencing and annotation.</title>
        <authorList>
            <consortium name="The Broad Institute Genomics Platform"/>
            <consortium name="The Broad Institute Genome Sequencing Center for Infectious Disease"/>
            <person name="Wu L."/>
            <person name="Ma J."/>
        </authorList>
    </citation>
    <scope>NUCLEOTIDE SEQUENCE [LARGE SCALE GENOMIC DNA]</scope>
    <source>
        <strain evidence="5">JCM 18961</strain>
    </source>
</reference>
<evidence type="ECO:0000256" key="1">
    <source>
        <dbReference type="SAM" id="MobiDB-lite"/>
    </source>
</evidence>
<name>A0ABP8Y3D1_9MICO</name>
<accession>A0ABP8Y3D1</accession>
<organism evidence="4 5">
    <name type="scientific">Pedococcus ginsenosidimutans</name>
    <dbReference type="NCBI Taxonomy" id="490570"/>
    <lineage>
        <taxon>Bacteria</taxon>
        <taxon>Bacillati</taxon>
        <taxon>Actinomycetota</taxon>
        <taxon>Actinomycetes</taxon>
        <taxon>Micrococcales</taxon>
        <taxon>Intrasporangiaceae</taxon>
        <taxon>Pedococcus</taxon>
    </lineage>
</organism>
<dbReference type="InterPro" id="IPR018911">
    <property type="entry name" value="Gmad2_Ig-like_dom"/>
</dbReference>
<protein>
    <recommendedName>
        <fullName evidence="6">GerMN domain-containing protein</fullName>
    </recommendedName>
</protein>
<dbReference type="Proteomes" id="UP001500556">
    <property type="component" value="Unassembled WGS sequence"/>
</dbReference>
<keyword evidence="5" id="KW-1185">Reference proteome</keyword>
<dbReference type="Pfam" id="PF10646">
    <property type="entry name" value="Germane"/>
    <property type="match status" value="1"/>
</dbReference>
<dbReference type="Pfam" id="PF10648">
    <property type="entry name" value="Gmad2"/>
    <property type="match status" value="1"/>
</dbReference>
<evidence type="ECO:0008006" key="6">
    <source>
        <dbReference type="Google" id="ProtNLM"/>
    </source>
</evidence>
<proteinExistence type="predicted"/>